<accession>A0A5C8HWV5</accession>
<dbReference type="Proteomes" id="UP000321034">
    <property type="component" value="Unassembled WGS sequence"/>
</dbReference>
<organism evidence="1 2">
    <name type="scientific">Microbacterium hatanonis</name>
    <dbReference type="NCBI Taxonomy" id="404366"/>
    <lineage>
        <taxon>Bacteria</taxon>
        <taxon>Bacillati</taxon>
        <taxon>Actinomycetota</taxon>
        <taxon>Actinomycetes</taxon>
        <taxon>Micrococcales</taxon>
        <taxon>Microbacteriaceae</taxon>
        <taxon>Microbacterium</taxon>
    </lineage>
</organism>
<name>A0A5C8HWV5_9MICO</name>
<dbReference type="RefSeq" id="WP_147895523.1">
    <property type="nucleotide sequence ID" value="NZ_BAAANR010000001.1"/>
</dbReference>
<gene>
    <name evidence="1" type="ORF">FVP77_16020</name>
</gene>
<evidence type="ECO:0000313" key="2">
    <source>
        <dbReference type="Proteomes" id="UP000321034"/>
    </source>
</evidence>
<evidence type="ECO:0000313" key="1">
    <source>
        <dbReference type="EMBL" id="TXK10348.1"/>
    </source>
</evidence>
<dbReference type="EMBL" id="VRSV01000002">
    <property type="protein sequence ID" value="TXK10348.1"/>
    <property type="molecule type" value="Genomic_DNA"/>
</dbReference>
<sequence>MSTVEVDRPGAGVVWARVEDGFHVGSRGGEFLGYIDRQRDGRWLACDLYSREVGLFADLTAAMKALTAVEASERLRRR</sequence>
<proteinExistence type="predicted"/>
<reference evidence="1 2" key="1">
    <citation type="submission" date="2019-08" db="EMBL/GenBank/DDBJ databases">
        <authorList>
            <person name="Dong K."/>
        </authorList>
    </citation>
    <scope>NUCLEOTIDE SEQUENCE [LARGE SCALE GENOMIC DNA]</scope>
    <source>
        <strain evidence="1 2">JCM14558</strain>
    </source>
</reference>
<dbReference type="OrthoDB" id="4774486at2"/>
<dbReference type="AlphaFoldDB" id="A0A5C8HWV5"/>
<comment type="caution">
    <text evidence="1">The sequence shown here is derived from an EMBL/GenBank/DDBJ whole genome shotgun (WGS) entry which is preliminary data.</text>
</comment>
<keyword evidence="2" id="KW-1185">Reference proteome</keyword>
<protein>
    <submittedName>
        <fullName evidence="1">Uncharacterized protein</fullName>
    </submittedName>
</protein>